<gene>
    <name evidence="6" type="primary">flgA</name>
    <name evidence="6" type="ORF">P73_0099</name>
</gene>
<accession>A0A0B5DNN9</accession>
<feature type="chain" id="PRO_5005110610" description="Flagella basal body P-ring formation protein FlgA" evidence="4">
    <location>
        <begin position="18"/>
        <end position="145"/>
    </location>
</feature>
<keyword evidence="7" id="KW-1185">Reference proteome</keyword>
<name>A0A0B5DNN9_9RHOB</name>
<dbReference type="GO" id="GO:0042597">
    <property type="term" value="C:periplasmic space"/>
    <property type="evidence" value="ECO:0007669"/>
    <property type="project" value="UniProtKB-SubCell"/>
</dbReference>
<reference evidence="6 7" key="1">
    <citation type="journal article" date="2014" name="Int. J. Syst. Evol. Microbiol.">
        <title>Celeribacter indicus sp. nov., a polycyclic aromatic hydrocarbon-degrading bacterium from deep-sea sediment and reclassification of Huaishuia halophila as Celeribacter halophilus comb. nov.</title>
        <authorList>
            <person name="Lai Q."/>
            <person name="Cao J."/>
            <person name="Yuan J."/>
            <person name="Li F."/>
            <person name="Shao Z."/>
        </authorList>
    </citation>
    <scope>NUCLEOTIDE SEQUENCE [LARGE SCALE GENOMIC DNA]</scope>
    <source>
        <strain evidence="6">P73</strain>
    </source>
</reference>
<evidence type="ECO:0000256" key="4">
    <source>
        <dbReference type="RuleBase" id="RU362063"/>
    </source>
</evidence>
<dbReference type="PANTHER" id="PTHR36307">
    <property type="entry name" value="FLAGELLA BASAL BODY P-RING FORMATION PROTEIN FLGA"/>
    <property type="match status" value="1"/>
</dbReference>
<dbReference type="NCBIfam" id="TIGR03170">
    <property type="entry name" value="flgA_cterm"/>
    <property type="match status" value="1"/>
</dbReference>
<dbReference type="HOGENOM" id="CLU_131516_2_0_5"/>
<dbReference type="SMART" id="SM00858">
    <property type="entry name" value="SAF"/>
    <property type="match status" value="1"/>
</dbReference>
<organism evidence="6 7">
    <name type="scientific">Celeribacter indicus</name>
    <dbReference type="NCBI Taxonomy" id="1208324"/>
    <lineage>
        <taxon>Bacteria</taxon>
        <taxon>Pseudomonadati</taxon>
        <taxon>Pseudomonadota</taxon>
        <taxon>Alphaproteobacteria</taxon>
        <taxon>Rhodobacterales</taxon>
        <taxon>Roseobacteraceae</taxon>
        <taxon>Celeribacter</taxon>
    </lineage>
</organism>
<dbReference type="Proteomes" id="UP000031521">
    <property type="component" value="Chromosome"/>
</dbReference>
<dbReference type="InterPro" id="IPR039246">
    <property type="entry name" value="Flagellar_FlgA"/>
</dbReference>
<dbReference type="InterPro" id="IPR017585">
    <property type="entry name" value="SAF_FlgA"/>
</dbReference>
<evidence type="ECO:0000313" key="6">
    <source>
        <dbReference type="EMBL" id="AJE44814.1"/>
    </source>
</evidence>
<evidence type="ECO:0000256" key="2">
    <source>
        <dbReference type="ARBA" id="ARBA00022729"/>
    </source>
</evidence>
<dbReference type="InterPro" id="IPR013974">
    <property type="entry name" value="SAF"/>
</dbReference>
<dbReference type="KEGG" id="cid:P73_0099"/>
<dbReference type="CDD" id="cd11614">
    <property type="entry name" value="SAF_CpaB_FlgA_like"/>
    <property type="match status" value="1"/>
</dbReference>
<keyword evidence="6" id="KW-0282">Flagellum</keyword>
<dbReference type="OrthoDB" id="7619725at2"/>
<keyword evidence="6" id="KW-0966">Cell projection</keyword>
<keyword evidence="2 4" id="KW-0732">Signal</keyword>
<evidence type="ECO:0000256" key="3">
    <source>
        <dbReference type="ARBA" id="ARBA00022764"/>
    </source>
</evidence>
<keyword evidence="4" id="KW-1005">Bacterial flagellum biogenesis</keyword>
<protein>
    <recommendedName>
        <fullName evidence="4">Flagella basal body P-ring formation protein FlgA</fullName>
    </recommendedName>
</protein>
<proteinExistence type="inferred from homology"/>
<feature type="domain" description="SAF" evidence="5">
    <location>
        <begin position="20"/>
        <end position="78"/>
    </location>
</feature>
<evidence type="ECO:0000256" key="1">
    <source>
        <dbReference type="ARBA" id="ARBA00004418"/>
    </source>
</evidence>
<dbReference type="Gene3D" id="2.30.30.760">
    <property type="match status" value="1"/>
</dbReference>
<keyword evidence="6" id="KW-0969">Cilium</keyword>
<dbReference type="PANTHER" id="PTHR36307:SF1">
    <property type="entry name" value="FLAGELLA BASAL BODY P-RING FORMATION PROTEIN FLGA"/>
    <property type="match status" value="1"/>
</dbReference>
<dbReference type="GO" id="GO:0044780">
    <property type="term" value="P:bacterial-type flagellum assembly"/>
    <property type="evidence" value="ECO:0007669"/>
    <property type="project" value="InterPro"/>
</dbReference>
<dbReference type="RefSeq" id="WP_043867992.1">
    <property type="nucleotide sequence ID" value="NZ_CP004393.1"/>
</dbReference>
<dbReference type="EMBL" id="CP004393">
    <property type="protein sequence ID" value="AJE44814.1"/>
    <property type="molecule type" value="Genomic_DNA"/>
</dbReference>
<sequence>MRSTFLPSLLIGLSAHAAAGDTVVAARTVRAQSVLEQADLAVVPGDVPGAISAIEEAVGLEAQVMLYAGRPVSAGDIGPPAIVERNQIVSLVYSRGGLVITADARALGRAASGDLLRVMNLASKTTLSGVVAPDGTVHVGGMPPQ</sequence>
<evidence type="ECO:0000259" key="5">
    <source>
        <dbReference type="SMART" id="SM00858"/>
    </source>
</evidence>
<keyword evidence="3 4" id="KW-0574">Periplasm</keyword>
<dbReference type="AlphaFoldDB" id="A0A0B5DNN9"/>
<comment type="subcellular location">
    <subcellularLocation>
        <location evidence="1 4">Periplasm</location>
    </subcellularLocation>
</comment>
<dbReference type="STRING" id="1208324.P73_0099"/>
<evidence type="ECO:0000313" key="7">
    <source>
        <dbReference type="Proteomes" id="UP000031521"/>
    </source>
</evidence>
<comment type="similarity">
    <text evidence="4">Belongs to the FlgA family.</text>
</comment>
<feature type="signal peptide" evidence="4">
    <location>
        <begin position="1"/>
        <end position="17"/>
    </location>
</feature>
<comment type="function">
    <text evidence="4">Involved in the assembly process of the P-ring formation. It may associate with FlgF on the rod constituting a structure essential for the P-ring assembly or may act as a modulator protein for the P-ring assembly.</text>
</comment>
<dbReference type="Pfam" id="PF13144">
    <property type="entry name" value="ChapFlgA"/>
    <property type="match status" value="1"/>
</dbReference>